<feature type="transmembrane region" description="Helical" evidence="7">
    <location>
        <begin position="205"/>
        <end position="223"/>
    </location>
</feature>
<evidence type="ECO:0000259" key="8">
    <source>
        <dbReference type="Pfam" id="PF01757"/>
    </source>
</evidence>
<comment type="similarity">
    <text evidence="2">Belongs to the acyltransferase 3 family.</text>
</comment>
<feature type="transmembrane region" description="Helical" evidence="7">
    <location>
        <begin position="155"/>
        <end position="171"/>
    </location>
</feature>
<reference evidence="9 10" key="1">
    <citation type="journal article" date="2015" name="Genome Biol. Evol.">
        <title>Comparative Genomics of Listeria Sensu Lato: Genus-Wide Differences in Evolutionary Dynamics and the Progressive Gain of Complex, Potentially Pathogenicity-Related Traits through Lateral Gene Transfer.</title>
        <authorList>
            <person name="Chiara M."/>
            <person name="Caruso M."/>
            <person name="D'Erchia A.M."/>
            <person name="Manzari C."/>
            <person name="Fraccalvieri R."/>
            <person name="Goffredo E."/>
            <person name="Latorre L."/>
            <person name="Miccolupo A."/>
            <person name="Padalino I."/>
            <person name="Santagada G."/>
            <person name="Chiocco D."/>
            <person name="Pesole G."/>
            <person name="Horner D.S."/>
            <person name="Parisi A."/>
        </authorList>
    </citation>
    <scope>NUCLEOTIDE SEQUENCE [LARGE SCALE GENOMIC DNA]</scope>
    <source>
        <strain evidence="9 10">1991</strain>
    </source>
</reference>
<dbReference type="AlphaFoldDB" id="A0A0J8JAQ3"/>
<dbReference type="RefSeq" id="WP_059139785.1">
    <property type="nucleotide sequence ID" value="NZ_KQ130608.1"/>
</dbReference>
<dbReference type="InterPro" id="IPR002656">
    <property type="entry name" value="Acyl_transf_3_dom"/>
</dbReference>
<accession>A0A0J8JAQ3</accession>
<evidence type="ECO:0000256" key="4">
    <source>
        <dbReference type="ARBA" id="ARBA00022692"/>
    </source>
</evidence>
<gene>
    <name evidence="9" type="ORF">X560_0011</name>
</gene>
<evidence type="ECO:0000313" key="9">
    <source>
        <dbReference type="EMBL" id="KMT61431.1"/>
    </source>
</evidence>
<evidence type="ECO:0000256" key="6">
    <source>
        <dbReference type="ARBA" id="ARBA00023136"/>
    </source>
</evidence>
<evidence type="ECO:0000256" key="2">
    <source>
        <dbReference type="ARBA" id="ARBA00007400"/>
    </source>
</evidence>
<keyword evidence="4 7" id="KW-0812">Transmembrane</keyword>
<comment type="subcellular location">
    <subcellularLocation>
        <location evidence="1">Cell membrane</location>
        <topology evidence="1">Multi-pass membrane protein</topology>
    </subcellularLocation>
</comment>
<dbReference type="PANTHER" id="PTHR40074:SF2">
    <property type="entry name" value="O-ACETYLTRANSFERASE WECH"/>
    <property type="match status" value="1"/>
</dbReference>
<dbReference type="GO" id="GO:0009246">
    <property type="term" value="P:enterobacterial common antigen biosynthetic process"/>
    <property type="evidence" value="ECO:0007669"/>
    <property type="project" value="TreeGrafter"/>
</dbReference>
<name>A0A0J8JAQ3_9LIST</name>
<feature type="transmembrane region" description="Helical" evidence="7">
    <location>
        <begin position="229"/>
        <end position="248"/>
    </location>
</feature>
<dbReference type="OrthoDB" id="6623990at2"/>
<keyword evidence="5 7" id="KW-1133">Transmembrane helix</keyword>
<evidence type="ECO:0000256" key="5">
    <source>
        <dbReference type="ARBA" id="ARBA00022989"/>
    </source>
</evidence>
<evidence type="ECO:0000313" key="10">
    <source>
        <dbReference type="Proteomes" id="UP000052258"/>
    </source>
</evidence>
<dbReference type="PANTHER" id="PTHR40074">
    <property type="entry name" value="O-ACETYLTRANSFERASE WECH"/>
    <property type="match status" value="1"/>
</dbReference>
<feature type="transmembrane region" description="Helical" evidence="7">
    <location>
        <begin position="46"/>
        <end position="67"/>
    </location>
</feature>
<evidence type="ECO:0000256" key="7">
    <source>
        <dbReference type="SAM" id="Phobius"/>
    </source>
</evidence>
<dbReference type="GO" id="GO:0005886">
    <property type="term" value="C:plasma membrane"/>
    <property type="evidence" value="ECO:0007669"/>
    <property type="project" value="UniProtKB-SubCell"/>
</dbReference>
<dbReference type="GO" id="GO:0016413">
    <property type="term" value="F:O-acetyltransferase activity"/>
    <property type="evidence" value="ECO:0007669"/>
    <property type="project" value="TreeGrafter"/>
</dbReference>
<keyword evidence="10" id="KW-1185">Reference proteome</keyword>
<protein>
    <recommendedName>
        <fullName evidence="8">Acyltransferase 3 domain-containing protein</fullName>
    </recommendedName>
</protein>
<feature type="transmembrane region" description="Helical" evidence="7">
    <location>
        <begin position="260"/>
        <end position="282"/>
    </location>
</feature>
<dbReference type="EMBL" id="AZHO01000001">
    <property type="protein sequence ID" value="KMT61431.1"/>
    <property type="molecule type" value="Genomic_DNA"/>
</dbReference>
<dbReference type="PATRIC" id="fig|1430899.3.peg.12"/>
<dbReference type="Pfam" id="PF01757">
    <property type="entry name" value="Acyl_transf_3"/>
    <property type="match status" value="1"/>
</dbReference>
<feature type="transmembrane region" description="Helical" evidence="7">
    <location>
        <begin position="288"/>
        <end position="312"/>
    </location>
</feature>
<evidence type="ECO:0000256" key="1">
    <source>
        <dbReference type="ARBA" id="ARBA00004651"/>
    </source>
</evidence>
<keyword evidence="6 7" id="KW-0472">Membrane</keyword>
<proteinExistence type="inferred from homology"/>
<sequence>MTSQYSTFFSKMQVLRGIGILLVVLGHSFPGVDSESGNVYGIIHRFIYSFHMPLFFFISGFFAIKLLKMKTLKENANFMKQKAMRLLVPYLLVSLLGLPIKLIFDRFSERPAGGMDAILNIILYPTNNAVIALWFLYTLFLVFLVMLLVLRINTYFLLPSLIILNVFAGFFPEIFNLSGVAQYCFYFYIGLLFRKRYQEFIGKINLYIGLFVGLVCLSFASVYQINMPIVNLFISILGIMMSVSLAYLVGGRWGKWLEMFGNYSMGIYLFSWFPQVAIRIVLLQILNLPYMFVVLTIFIGGLTPVILEYLILSKKTILFVLFLGKKAS</sequence>
<keyword evidence="3" id="KW-1003">Cell membrane</keyword>
<dbReference type="Proteomes" id="UP000052258">
    <property type="component" value="Unassembled WGS sequence"/>
</dbReference>
<feature type="transmembrane region" description="Helical" evidence="7">
    <location>
        <begin position="87"/>
        <end position="104"/>
    </location>
</feature>
<comment type="caution">
    <text evidence="9">The sequence shown here is derived from an EMBL/GenBank/DDBJ whole genome shotgun (WGS) entry which is preliminary data.</text>
</comment>
<feature type="transmembrane region" description="Helical" evidence="7">
    <location>
        <begin position="129"/>
        <end position="150"/>
    </location>
</feature>
<organism evidence="9 10">
    <name type="scientific">Listeria fleischmannii 1991</name>
    <dbReference type="NCBI Taxonomy" id="1430899"/>
    <lineage>
        <taxon>Bacteria</taxon>
        <taxon>Bacillati</taxon>
        <taxon>Bacillota</taxon>
        <taxon>Bacilli</taxon>
        <taxon>Bacillales</taxon>
        <taxon>Listeriaceae</taxon>
        <taxon>Listeria</taxon>
    </lineage>
</organism>
<evidence type="ECO:0000256" key="3">
    <source>
        <dbReference type="ARBA" id="ARBA00022475"/>
    </source>
</evidence>
<feature type="domain" description="Acyltransferase 3" evidence="8">
    <location>
        <begin position="12"/>
        <end position="298"/>
    </location>
</feature>